<evidence type="ECO:0000256" key="2">
    <source>
        <dbReference type="ARBA" id="ARBA00022649"/>
    </source>
</evidence>
<dbReference type="InterPro" id="IPR050556">
    <property type="entry name" value="Type_II_TA_system_RNase"/>
</dbReference>
<dbReference type="InterPro" id="IPR002716">
    <property type="entry name" value="PIN_dom"/>
</dbReference>
<feature type="binding site" evidence="8">
    <location>
        <position position="7"/>
    </location>
    <ligand>
        <name>Mg(2+)</name>
        <dbReference type="ChEBI" id="CHEBI:18420"/>
    </ligand>
</feature>
<proteinExistence type="inferred from homology"/>
<dbReference type="Gene3D" id="3.40.50.1010">
    <property type="entry name" value="5'-nuclease"/>
    <property type="match status" value="1"/>
</dbReference>
<dbReference type="GO" id="GO:0016787">
    <property type="term" value="F:hydrolase activity"/>
    <property type="evidence" value="ECO:0007669"/>
    <property type="project" value="UniProtKB-KW"/>
</dbReference>
<feature type="domain" description="PIN" evidence="9">
    <location>
        <begin position="4"/>
        <end position="124"/>
    </location>
</feature>
<dbReference type="RefSeq" id="WP_076725458.1">
    <property type="nucleotide sequence ID" value="NZ_MSCW01000009.1"/>
</dbReference>
<comment type="cofactor">
    <cofactor evidence="1 8">
        <name>Mg(2+)</name>
        <dbReference type="ChEBI" id="CHEBI:18420"/>
    </cofactor>
</comment>
<keyword evidence="3 8" id="KW-0540">Nuclease</keyword>
<dbReference type="AlphaFoldDB" id="A0A1V2DPD1"/>
<feature type="binding site" evidence="8">
    <location>
        <position position="98"/>
    </location>
    <ligand>
        <name>Mg(2+)</name>
        <dbReference type="ChEBI" id="CHEBI:18420"/>
    </ligand>
</feature>
<dbReference type="GO" id="GO:0004540">
    <property type="term" value="F:RNA nuclease activity"/>
    <property type="evidence" value="ECO:0007669"/>
    <property type="project" value="InterPro"/>
</dbReference>
<evidence type="ECO:0000256" key="1">
    <source>
        <dbReference type="ARBA" id="ARBA00001946"/>
    </source>
</evidence>
<dbReference type="SUPFAM" id="SSF88723">
    <property type="entry name" value="PIN domain-like"/>
    <property type="match status" value="1"/>
</dbReference>
<reference evidence="10 11" key="1">
    <citation type="submission" date="2016-12" db="EMBL/GenBank/DDBJ databases">
        <title>Marinobacter lutaoensis whole genome sequencing.</title>
        <authorList>
            <person name="Verma A."/>
            <person name="Krishnamurthi S."/>
        </authorList>
    </citation>
    <scope>NUCLEOTIDE SEQUENCE [LARGE SCALE GENOMIC DNA]</scope>
    <source>
        <strain evidence="10 11">T5054</strain>
    </source>
</reference>
<sequence length="137" mass="15211">MLKYMLDTNIAIYAIKNRPQEVREAFKAHDGQMCISAVTLMELIYGAEASAAVERNLRVIEGFAARLNVLPYDNEAAAHTGQLRAELKKKGRPIGPYDEMIAGHARSRGLVVVTNNTKQFENVPGLRLANWVNNTAE</sequence>
<evidence type="ECO:0000256" key="6">
    <source>
        <dbReference type="ARBA" id="ARBA00022842"/>
    </source>
</evidence>
<keyword evidence="8" id="KW-0800">Toxin</keyword>
<dbReference type="GO" id="GO:0000287">
    <property type="term" value="F:magnesium ion binding"/>
    <property type="evidence" value="ECO:0007669"/>
    <property type="project" value="UniProtKB-UniRule"/>
</dbReference>
<dbReference type="HAMAP" id="MF_00265">
    <property type="entry name" value="VapC_Nob1"/>
    <property type="match status" value="1"/>
</dbReference>
<keyword evidence="5 8" id="KW-0378">Hydrolase</keyword>
<keyword evidence="4 8" id="KW-0479">Metal-binding</keyword>
<keyword evidence="11" id="KW-1185">Reference proteome</keyword>
<dbReference type="PANTHER" id="PTHR33653:SF1">
    <property type="entry name" value="RIBONUCLEASE VAPC2"/>
    <property type="match status" value="1"/>
</dbReference>
<dbReference type="CDD" id="cd09881">
    <property type="entry name" value="PIN_VapC4-5_FitB-like"/>
    <property type="match status" value="1"/>
</dbReference>
<dbReference type="EC" id="3.1.-.-" evidence="8"/>
<comment type="function">
    <text evidence="8">Toxic component of a toxin-antitoxin (TA) system. An RNase.</text>
</comment>
<keyword evidence="6 8" id="KW-0460">Magnesium</keyword>
<keyword evidence="2 8" id="KW-1277">Toxin-antitoxin system</keyword>
<name>A0A1V2DPD1_9GAMM</name>
<organism evidence="10 11">
    <name type="scientific">Marinobacter lutaoensis</name>
    <dbReference type="NCBI Taxonomy" id="135739"/>
    <lineage>
        <taxon>Bacteria</taxon>
        <taxon>Pseudomonadati</taxon>
        <taxon>Pseudomonadota</taxon>
        <taxon>Gammaproteobacteria</taxon>
        <taxon>Pseudomonadales</taxon>
        <taxon>Marinobacteraceae</taxon>
        <taxon>Marinobacter</taxon>
    </lineage>
</organism>
<evidence type="ECO:0000256" key="8">
    <source>
        <dbReference type="HAMAP-Rule" id="MF_00265"/>
    </source>
</evidence>
<comment type="similarity">
    <text evidence="7 8">Belongs to the PINc/VapC protein family.</text>
</comment>
<evidence type="ECO:0000256" key="3">
    <source>
        <dbReference type="ARBA" id="ARBA00022722"/>
    </source>
</evidence>
<dbReference type="EMBL" id="MSCW01000009">
    <property type="protein sequence ID" value="ONF42513.1"/>
    <property type="molecule type" value="Genomic_DNA"/>
</dbReference>
<evidence type="ECO:0000256" key="7">
    <source>
        <dbReference type="ARBA" id="ARBA00038093"/>
    </source>
</evidence>
<evidence type="ECO:0000313" key="11">
    <source>
        <dbReference type="Proteomes" id="UP000189339"/>
    </source>
</evidence>
<dbReference type="PANTHER" id="PTHR33653">
    <property type="entry name" value="RIBONUCLEASE VAPC2"/>
    <property type="match status" value="1"/>
</dbReference>
<dbReference type="InterPro" id="IPR029060">
    <property type="entry name" value="PIN-like_dom_sf"/>
</dbReference>
<dbReference type="InterPro" id="IPR022907">
    <property type="entry name" value="VapC_family"/>
</dbReference>
<gene>
    <name evidence="8" type="primary">vapC</name>
    <name evidence="10" type="ORF">BTO32_14975</name>
</gene>
<evidence type="ECO:0000313" key="10">
    <source>
        <dbReference type="EMBL" id="ONF42513.1"/>
    </source>
</evidence>
<dbReference type="GO" id="GO:0090729">
    <property type="term" value="F:toxin activity"/>
    <property type="evidence" value="ECO:0007669"/>
    <property type="project" value="UniProtKB-KW"/>
</dbReference>
<evidence type="ECO:0000259" key="9">
    <source>
        <dbReference type="Pfam" id="PF01850"/>
    </source>
</evidence>
<protein>
    <recommendedName>
        <fullName evidence="8">Ribonuclease VapC</fullName>
        <shortName evidence="8">RNase VapC</shortName>
        <ecNumber evidence="8">3.1.-.-</ecNumber>
    </recommendedName>
    <alternativeName>
        <fullName evidence="8">Toxin VapC</fullName>
    </alternativeName>
</protein>
<dbReference type="STRING" id="135739.BTO32_14975"/>
<evidence type="ECO:0000256" key="4">
    <source>
        <dbReference type="ARBA" id="ARBA00022723"/>
    </source>
</evidence>
<accession>A0A1V2DPD1</accession>
<dbReference type="OrthoDB" id="9796690at2"/>
<comment type="caution">
    <text evidence="10">The sequence shown here is derived from an EMBL/GenBank/DDBJ whole genome shotgun (WGS) entry which is preliminary data.</text>
</comment>
<evidence type="ECO:0000256" key="5">
    <source>
        <dbReference type="ARBA" id="ARBA00022801"/>
    </source>
</evidence>
<dbReference type="Proteomes" id="UP000189339">
    <property type="component" value="Unassembled WGS sequence"/>
</dbReference>
<dbReference type="NCBIfam" id="NF010285">
    <property type="entry name" value="PRK13725.1"/>
    <property type="match status" value="1"/>
</dbReference>
<dbReference type="Pfam" id="PF01850">
    <property type="entry name" value="PIN"/>
    <property type="match status" value="1"/>
</dbReference>